<reference evidence="13" key="2">
    <citation type="submission" date="2021-01" db="EMBL/GenBank/DDBJ databases">
        <authorList>
            <person name="Schikora-Tamarit M.A."/>
        </authorList>
    </citation>
    <scope>NUCLEOTIDE SEQUENCE</scope>
    <source>
        <strain evidence="13">CBS2887</strain>
    </source>
</reference>
<evidence type="ECO:0000256" key="2">
    <source>
        <dbReference type="ARBA" id="ARBA00007856"/>
    </source>
</evidence>
<dbReference type="FunFam" id="1.20.5.260:FF:000001">
    <property type="entry name" value="Cytochrome b-c1 complex subunit 9"/>
    <property type="match status" value="1"/>
</dbReference>
<keyword evidence="4 12" id="KW-0679">Respiratory chain</keyword>
<comment type="similarity">
    <text evidence="2 12">Belongs to the UQCR10/QCR9 family.</text>
</comment>
<dbReference type="Proteomes" id="UP000774326">
    <property type="component" value="Unassembled WGS sequence"/>
</dbReference>
<keyword evidence="7 12" id="KW-0249">Electron transport</keyword>
<dbReference type="GO" id="GO:0045275">
    <property type="term" value="C:respiratory chain complex III"/>
    <property type="evidence" value="ECO:0007669"/>
    <property type="project" value="UniProtKB-UniRule"/>
</dbReference>
<proteinExistence type="inferred from homology"/>
<keyword evidence="8 12" id="KW-1133">Transmembrane helix</keyword>
<evidence type="ECO:0000256" key="9">
    <source>
        <dbReference type="ARBA" id="ARBA00023128"/>
    </source>
</evidence>
<dbReference type="Pfam" id="PF05365">
    <property type="entry name" value="UCR_UQCRX_QCR9"/>
    <property type="match status" value="1"/>
</dbReference>
<dbReference type="InterPro" id="IPR008027">
    <property type="entry name" value="QCR9"/>
</dbReference>
<dbReference type="Gene3D" id="1.20.5.260">
    <property type="entry name" value="Cytochrome b-c1 complex subunit 9"/>
    <property type="match status" value="1"/>
</dbReference>
<evidence type="ECO:0000256" key="4">
    <source>
        <dbReference type="ARBA" id="ARBA00022660"/>
    </source>
</evidence>
<evidence type="ECO:0000313" key="13">
    <source>
        <dbReference type="EMBL" id="KAH3686298.1"/>
    </source>
</evidence>
<evidence type="ECO:0000256" key="11">
    <source>
        <dbReference type="ARBA" id="ARBA00044247"/>
    </source>
</evidence>
<protein>
    <recommendedName>
        <fullName evidence="11 12">Complex III subunit 9</fullName>
    </recommendedName>
</protein>
<gene>
    <name evidence="13" type="ORF">WICPIJ_002724</name>
</gene>
<dbReference type="OrthoDB" id="44067at2759"/>
<dbReference type="AlphaFoldDB" id="A0A9P8TNN8"/>
<comment type="subunit">
    <text evidence="12">Component of the ubiquinol-cytochrome c oxidoreductase (cytochrome b-c1 complex, complex III, CIII), a multisubunit enzyme composed of 3 respiratory subunits cytochrome b, cytochrome c1 and Rieske protein, 2 core protein subunits, and additional low-molecular weight protein subunits.</text>
</comment>
<dbReference type="PANTHER" id="PTHR12980">
    <property type="entry name" value="UBIQUINOL-CYTOCHROME C REDUCTASE COMPLEX, SUBUNIT X"/>
    <property type="match status" value="1"/>
</dbReference>
<dbReference type="EMBL" id="JAEUBG010001465">
    <property type="protein sequence ID" value="KAH3686298.1"/>
    <property type="molecule type" value="Genomic_DNA"/>
</dbReference>
<keyword evidence="5 12" id="KW-0812">Transmembrane</keyword>
<keyword evidence="14" id="KW-1185">Reference proteome</keyword>
<evidence type="ECO:0000256" key="6">
    <source>
        <dbReference type="ARBA" id="ARBA00022792"/>
    </source>
</evidence>
<dbReference type="PANTHER" id="PTHR12980:SF0">
    <property type="entry name" value="CYTOCHROME B-C1 COMPLEX SUBUNIT 9"/>
    <property type="match status" value="1"/>
</dbReference>
<keyword evidence="3 12" id="KW-0813">Transport</keyword>
<comment type="caution">
    <text evidence="13">The sequence shown here is derived from an EMBL/GenBank/DDBJ whole genome shotgun (WGS) entry which is preliminary data.</text>
</comment>
<keyword evidence="6 12" id="KW-0999">Mitochondrion inner membrane</keyword>
<dbReference type="GO" id="GO:0006122">
    <property type="term" value="P:mitochondrial electron transport, ubiquinol to cytochrome c"/>
    <property type="evidence" value="ECO:0007669"/>
    <property type="project" value="UniProtKB-UniRule"/>
</dbReference>
<dbReference type="GO" id="GO:0005743">
    <property type="term" value="C:mitochondrial inner membrane"/>
    <property type="evidence" value="ECO:0007669"/>
    <property type="project" value="UniProtKB-SubCell"/>
</dbReference>
<feature type="transmembrane region" description="Helical" evidence="12">
    <location>
        <begin position="32"/>
        <end position="55"/>
    </location>
</feature>
<organism evidence="13 14">
    <name type="scientific">Wickerhamomyces pijperi</name>
    <name type="common">Yeast</name>
    <name type="synonym">Pichia pijperi</name>
    <dbReference type="NCBI Taxonomy" id="599730"/>
    <lineage>
        <taxon>Eukaryota</taxon>
        <taxon>Fungi</taxon>
        <taxon>Dikarya</taxon>
        <taxon>Ascomycota</taxon>
        <taxon>Saccharomycotina</taxon>
        <taxon>Saccharomycetes</taxon>
        <taxon>Phaffomycetales</taxon>
        <taxon>Wickerhamomycetaceae</taxon>
        <taxon>Wickerhamomyces</taxon>
    </lineage>
</organism>
<keyword evidence="9 12" id="KW-0496">Mitochondrion</keyword>
<evidence type="ECO:0000256" key="8">
    <source>
        <dbReference type="ARBA" id="ARBA00022989"/>
    </source>
</evidence>
<evidence type="ECO:0000256" key="10">
    <source>
        <dbReference type="ARBA" id="ARBA00023136"/>
    </source>
</evidence>
<name>A0A9P8TNN8_WICPI</name>
<dbReference type="InterPro" id="IPR036656">
    <property type="entry name" value="QCR9_sf"/>
</dbReference>
<accession>A0A9P8TNN8</accession>
<comment type="subcellular location">
    <subcellularLocation>
        <location evidence="1 12">Mitochondrion inner membrane</location>
        <topology evidence="1 12">Single-pass membrane protein</topology>
    </subcellularLocation>
</comment>
<evidence type="ECO:0000256" key="3">
    <source>
        <dbReference type="ARBA" id="ARBA00022448"/>
    </source>
</evidence>
<comment type="function">
    <text evidence="12">Component of the ubiquinol-cytochrome c oxidoreductase, a multisubunit transmembrane complex that is part of the mitochondrial electron transport chain which drives oxidative phosphorylation. The complex plays an important role in the uptake of multiple carbon sources present in different host niches.</text>
</comment>
<keyword evidence="10 12" id="KW-0472">Membrane</keyword>
<reference evidence="13" key="1">
    <citation type="journal article" date="2021" name="Open Biol.">
        <title>Shared evolutionary footprints suggest mitochondrial oxidative damage underlies multiple complex I losses in fungi.</title>
        <authorList>
            <person name="Schikora-Tamarit M.A."/>
            <person name="Marcet-Houben M."/>
            <person name="Nosek J."/>
            <person name="Gabaldon T."/>
        </authorList>
    </citation>
    <scope>NUCLEOTIDE SEQUENCE</scope>
    <source>
        <strain evidence="13">CBS2887</strain>
    </source>
</reference>
<evidence type="ECO:0000256" key="7">
    <source>
        <dbReference type="ARBA" id="ARBA00022982"/>
    </source>
</evidence>
<evidence type="ECO:0000313" key="14">
    <source>
        <dbReference type="Proteomes" id="UP000774326"/>
    </source>
</evidence>
<evidence type="ECO:0000256" key="5">
    <source>
        <dbReference type="ARBA" id="ARBA00022692"/>
    </source>
</evidence>
<sequence length="80" mass="9118">MSKGRKIVLTLTPHQSFYTTLYNTVFKRNSTFVGTIFFAGFLFQPALDSALTAWFENHNKGKLWKDVKLTLNGAAEEDDE</sequence>
<evidence type="ECO:0000256" key="12">
    <source>
        <dbReference type="RuleBase" id="RU368056"/>
    </source>
</evidence>
<evidence type="ECO:0000256" key="1">
    <source>
        <dbReference type="ARBA" id="ARBA00004434"/>
    </source>
</evidence>
<dbReference type="SUPFAM" id="SSF81514">
    <property type="entry name" value="Subunit X (non-heme 7 kDa protein) of cytochrome bc1 complex (Ubiquinol-cytochrome c reductase)"/>
    <property type="match status" value="1"/>
</dbReference>